<protein>
    <submittedName>
        <fullName evidence="2">Jg12016 protein</fullName>
    </submittedName>
</protein>
<feature type="transmembrane region" description="Helical" evidence="1">
    <location>
        <begin position="47"/>
        <end position="67"/>
    </location>
</feature>
<gene>
    <name evidence="2" type="primary">jg12016</name>
    <name evidence="2" type="ORF">PAEG_LOCUS9898</name>
</gene>
<evidence type="ECO:0000313" key="3">
    <source>
        <dbReference type="Proteomes" id="UP000838756"/>
    </source>
</evidence>
<dbReference type="OrthoDB" id="6856891at2759"/>
<proteinExistence type="predicted"/>
<dbReference type="AlphaFoldDB" id="A0A8S4R622"/>
<organism evidence="2 3">
    <name type="scientific">Pararge aegeria aegeria</name>
    <dbReference type="NCBI Taxonomy" id="348720"/>
    <lineage>
        <taxon>Eukaryota</taxon>
        <taxon>Metazoa</taxon>
        <taxon>Ecdysozoa</taxon>
        <taxon>Arthropoda</taxon>
        <taxon>Hexapoda</taxon>
        <taxon>Insecta</taxon>
        <taxon>Pterygota</taxon>
        <taxon>Neoptera</taxon>
        <taxon>Endopterygota</taxon>
        <taxon>Lepidoptera</taxon>
        <taxon>Glossata</taxon>
        <taxon>Ditrysia</taxon>
        <taxon>Papilionoidea</taxon>
        <taxon>Nymphalidae</taxon>
        <taxon>Satyrinae</taxon>
        <taxon>Satyrini</taxon>
        <taxon>Parargina</taxon>
        <taxon>Pararge</taxon>
    </lineage>
</organism>
<name>A0A8S4R622_9NEOP</name>
<keyword evidence="3" id="KW-1185">Reference proteome</keyword>
<evidence type="ECO:0000313" key="2">
    <source>
        <dbReference type="EMBL" id="CAH2230714.1"/>
    </source>
</evidence>
<reference evidence="2" key="1">
    <citation type="submission" date="2022-03" db="EMBL/GenBank/DDBJ databases">
        <authorList>
            <person name="Lindestad O."/>
        </authorList>
    </citation>
    <scope>NUCLEOTIDE SEQUENCE</scope>
</reference>
<keyword evidence="1" id="KW-0812">Transmembrane</keyword>
<accession>A0A8S4R622</accession>
<dbReference type="Proteomes" id="UP000838756">
    <property type="component" value="Unassembled WGS sequence"/>
</dbReference>
<keyword evidence="1" id="KW-1133">Transmembrane helix</keyword>
<dbReference type="EMBL" id="CAKXAJ010024825">
    <property type="protein sequence ID" value="CAH2230714.1"/>
    <property type="molecule type" value="Genomic_DNA"/>
</dbReference>
<keyword evidence="1" id="KW-0472">Membrane</keyword>
<comment type="caution">
    <text evidence="2">The sequence shown here is derived from an EMBL/GenBank/DDBJ whole genome shotgun (WGS) entry which is preliminary data.</text>
</comment>
<evidence type="ECO:0000256" key="1">
    <source>
        <dbReference type="SAM" id="Phobius"/>
    </source>
</evidence>
<sequence length="113" mass="12869">MLDKFRGIKPTHLWHHTSLKAFRAAIKDRYDAVKNLDELFNKPKQTLAFAGFVWTSMLAIFYSLGAITPEETLKDLLPYECKPSLPQDMDVCTKEEKKVKTPACPPSAKKKPC</sequence>